<evidence type="ECO:0008006" key="4">
    <source>
        <dbReference type="Google" id="ProtNLM"/>
    </source>
</evidence>
<comment type="caution">
    <text evidence="2">The sequence shown here is derived from an EMBL/GenBank/DDBJ whole genome shotgun (WGS) entry which is preliminary data.</text>
</comment>
<reference evidence="2 3" key="1">
    <citation type="submission" date="2017-05" db="EMBL/GenBank/DDBJ databases">
        <title>The Genome Sequence of Enterococcus faecium 7H8_DIV0219.</title>
        <authorList>
            <consortium name="The Broad Institute Genomics Platform"/>
            <consortium name="The Broad Institute Genomic Center for Infectious Diseases"/>
            <person name="Earl A."/>
            <person name="Manson A."/>
            <person name="Schwartman J."/>
            <person name="Gilmore M."/>
            <person name="Abouelleil A."/>
            <person name="Cao P."/>
            <person name="Chapman S."/>
            <person name="Cusick C."/>
            <person name="Shea T."/>
            <person name="Young S."/>
            <person name="Neafsey D."/>
            <person name="Nusbaum C."/>
            <person name="Birren B."/>
        </authorList>
    </citation>
    <scope>NUCLEOTIDE SEQUENCE [LARGE SCALE GENOMIC DNA]</scope>
    <source>
        <strain evidence="2 3">7H8_DIV0219</strain>
    </source>
</reference>
<gene>
    <name evidence="2" type="ORF">A5810_001519</name>
</gene>
<feature type="transmembrane region" description="Helical" evidence="1">
    <location>
        <begin position="21"/>
        <end position="43"/>
    </location>
</feature>
<keyword evidence="1" id="KW-0472">Membrane</keyword>
<dbReference type="AlphaFoldDB" id="A0A242BDR6"/>
<evidence type="ECO:0000313" key="2">
    <source>
        <dbReference type="EMBL" id="OTN93643.1"/>
    </source>
</evidence>
<dbReference type="Proteomes" id="UP000194885">
    <property type="component" value="Unassembled WGS sequence"/>
</dbReference>
<dbReference type="RefSeq" id="WP_086323358.1">
    <property type="nucleotide sequence ID" value="NZ_NGKW01000003.1"/>
</dbReference>
<keyword evidence="1" id="KW-0812">Transmembrane</keyword>
<dbReference type="EMBL" id="NGKW01000003">
    <property type="protein sequence ID" value="OTN93643.1"/>
    <property type="molecule type" value="Genomic_DNA"/>
</dbReference>
<accession>A0A242BDR6</accession>
<dbReference type="Pfam" id="PF12666">
    <property type="entry name" value="PrgI"/>
    <property type="match status" value="1"/>
</dbReference>
<organism evidence="2 3">
    <name type="scientific">Enterococcus faecium</name>
    <name type="common">Streptococcus faecium</name>
    <dbReference type="NCBI Taxonomy" id="1352"/>
    <lineage>
        <taxon>Bacteria</taxon>
        <taxon>Bacillati</taxon>
        <taxon>Bacillota</taxon>
        <taxon>Bacilli</taxon>
        <taxon>Lactobacillales</taxon>
        <taxon>Enterococcaceae</taxon>
        <taxon>Enterococcus</taxon>
    </lineage>
</organism>
<proteinExistence type="predicted"/>
<feature type="transmembrane region" description="Helical" evidence="1">
    <location>
        <begin position="49"/>
        <end position="68"/>
    </location>
</feature>
<protein>
    <recommendedName>
        <fullName evidence="4">PrgI family protein</fullName>
    </recommendedName>
</protein>
<sequence>MEIKVYKDGSKIKSKFAGLTFRQLFALLLIAVVTIFLILNSFFFHIASIFFELPLVVILFIGLFFFLIKINGLPSDRWFKLKCVFLKRATKRTYQTERIVNYERKEFIQSKKVKETATFIQNREATVESFEKECTEGKK</sequence>
<keyword evidence="1" id="KW-1133">Transmembrane helix</keyword>
<evidence type="ECO:0000313" key="3">
    <source>
        <dbReference type="Proteomes" id="UP000194885"/>
    </source>
</evidence>
<name>A0A242BDR6_ENTFC</name>
<dbReference type="InterPro" id="IPR024414">
    <property type="entry name" value="Uncharacterised_PrgI"/>
</dbReference>
<evidence type="ECO:0000256" key="1">
    <source>
        <dbReference type="SAM" id="Phobius"/>
    </source>
</evidence>